<gene>
    <name evidence="2" type="ORF">C8F04DRAFT_1193592</name>
</gene>
<evidence type="ECO:0000313" key="2">
    <source>
        <dbReference type="EMBL" id="KAJ7023341.1"/>
    </source>
</evidence>
<proteinExistence type="predicted"/>
<organism evidence="2 3">
    <name type="scientific">Mycena alexandri</name>
    <dbReference type="NCBI Taxonomy" id="1745969"/>
    <lineage>
        <taxon>Eukaryota</taxon>
        <taxon>Fungi</taxon>
        <taxon>Dikarya</taxon>
        <taxon>Basidiomycota</taxon>
        <taxon>Agaricomycotina</taxon>
        <taxon>Agaricomycetes</taxon>
        <taxon>Agaricomycetidae</taxon>
        <taxon>Agaricales</taxon>
        <taxon>Marasmiineae</taxon>
        <taxon>Mycenaceae</taxon>
        <taxon>Mycena</taxon>
    </lineage>
</organism>
<dbReference type="AlphaFoldDB" id="A0AAD6S8W2"/>
<name>A0AAD6S8W2_9AGAR</name>
<feature type="compositionally biased region" description="Basic residues" evidence="1">
    <location>
        <begin position="508"/>
        <end position="521"/>
    </location>
</feature>
<comment type="caution">
    <text evidence="2">The sequence shown here is derived from an EMBL/GenBank/DDBJ whole genome shotgun (WGS) entry which is preliminary data.</text>
</comment>
<feature type="region of interest" description="Disordered" evidence="1">
    <location>
        <begin position="1"/>
        <end position="22"/>
    </location>
</feature>
<feature type="region of interest" description="Disordered" evidence="1">
    <location>
        <begin position="306"/>
        <end position="371"/>
    </location>
</feature>
<feature type="compositionally biased region" description="Basic and acidic residues" evidence="1">
    <location>
        <begin position="1"/>
        <end position="13"/>
    </location>
</feature>
<keyword evidence="3" id="KW-1185">Reference proteome</keyword>
<reference evidence="2" key="1">
    <citation type="submission" date="2023-03" db="EMBL/GenBank/DDBJ databases">
        <title>Massive genome expansion in bonnet fungi (Mycena s.s.) driven by repeated elements and novel gene families across ecological guilds.</title>
        <authorList>
            <consortium name="Lawrence Berkeley National Laboratory"/>
            <person name="Harder C.B."/>
            <person name="Miyauchi S."/>
            <person name="Viragh M."/>
            <person name="Kuo A."/>
            <person name="Thoen E."/>
            <person name="Andreopoulos B."/>
            <person name="Lu D."/>
            <person name="Skrede I."/>
            <person name="Drula E."/>
            <person name="Henrissat B."/>
            <person name="Morin E."/>
            <person name="Kohler A."/>
            <person name="Barry K."/>
            <person name="LaButti K."/>
            <person name="Morin E."/>
            <person name="Salamov A."/>
            <person name="Lipzen A."/>
            <person name="Mereny Z."/>
            <person name="Hegedus B."/>
            <person name="Baldrian P."/>
            <person name="Stursova M."/>
            <person name="Weitz H."/>
            <person name="Taylor A."/>
            <person name="Grigoriev I.V."/>
            <person name="Nagy L.G."/>
            <person name="Martin F."/>
            <person name="Kauserud H."/>
        </authorList>
    </citation>
    <scope>NUCLEOTIDE SEQUENCE</scope>
    <source>
        <strain evidence="2">CBHHK200</strain>
    </source>
</reference>
<evidence type="ECO:0000313" key="3">
    <source>
        <dbReference type="Proteomes" id="UP001218188"/>
    </source>
</evidence>
<feature type="compositionally biased region" description="Pro residues" evidence="1">
    <location>
        <begin position="333"/>
        <end position="359"/>
    </location>
</feature>
<feature type="compositionally biased region" description="Acidic residues" evidence="1">
    <location>
        <begin position="479"/>
        <end position="498"/>
    </location>
</feature>
<sequence length="707" mass="78425">MPKDKKKNDEPAKKRGNQSDMRAEHLLAELEGYCNASNAGKTRKWYPSFFRGYWTKFPWRIPFEEEPPDDLEEDNALDTLLSEDEKKIKRWFNYQRTHSGNAVNPWSKWIRNQLKPTKEERHPRRLLDYQVYMQDEGKNAAINAELQTRYPDKVGARDSIKWRALIARKMLAVEPEDVRDEFKKRGDDDFEEAMKEYEESEGSAANAIELDEDERAEARLRLVATVKPLLQAIREHTGYHVTLIAGAFVNGKVTVRSAHAGTVDGKNEEGQGGTDFTRWDPTGYKNNVVKQFMRYIAVVNGTPDTFNDPSSSTNKGPATASAAQSGATALPAPTMPPAPPPPSSDLPPMPTSTPTPMPPARAASLTPPPVGNLLCAQVPVARTTQSVDEGGDDDRMVVDDEQRVTTLPLADLVRLNVGSPLQREVMTMSEWERTLEGNMAKNKELLKSFNLPGEVAALMKGLRVEVKSPKRKHTGAEGGGDEEEYSGSDGESDEDENERDGTPTPAAKKSKTSAKGKRGRGKQTALVEGGVPEWPADGRVTLLQGGGGDEWAGLVDLWWAYEKSGKFVGPAKGKGTAKRLKEVSGWVGRARSGVVDLVDIHQPVWLAKAGEGDWKLVAQTGPNGMLNVLICLRWWYDGLKNDAPEIVKWREAVDDVQWAMKSILYIARSSALNHTTIPSSEAQKHTEPKLIVEIDAYFSKRNVFRGD</sequence>
<evidence type="ECO:0000256" key="1">
    <source>
        <dbReference type="SAM" id="MobiDB-lite"/>
    </source>
</evidence>
<feature type="compositionally biased region" description="Low complexity" evidence="1">
    <location>
        <begin position="316"/>
        <end position="332"/>
    </location>
</feature>
<dbReference type="Proteomes" id="UP001218188">
    <property type="component" value="Unassembled WGS sequence"/>
</dbReference>
<protein>
    <submittedName>
        <fullName evidence="2">Uncharacterized protein</fullName>
    </submittedName>
</protein>
<dbReference type="EMBL" id="JARJCM010000190">
    <property type="protein sequence ID" value="KAJ7023341.1"/>
    <property type="molecule type" value="Genomic_DNA"/>
</dbReference>
<accession>A0AAD6S8W2</accession>
<feature type="region of interest" description="Disordered" evidence="1">
    <location>
        <begin position="468"/>
        <end position="531"/>
    </location>
</feature>
<feature type="compositionally biased region" description="Polar residues" evidence="1">
    <location>
        <begin position="306"/>
        <end position="315"/>
    </location>
</feature>